<dbReference type="AlphaFoldDB" id="A0A166BUG6"/>
<name>A0A166BUG6_9AGAM</name>
<sequence length="63" mass="7011">MGSSGFTCEAVPLIFALSSTRILRVFKHMILVRKCDASFSHIALLCSFRLASTRIACCSEDWI</sequence>
<reference evidence="1 2" key="1">
    <citation type="journal article" date="2016" name="Mol. Biol. Evol.">
        <title>Comparative Genomics of Early-Diverging Mushroom-Forming Fungi Provides Insights into the Origins of Lignocellulose Decay Capabilities.</title>
        <authorList>
            <person name="Nagy L.G."/>
            <person name="Riley R."/>
            <person name="Tritt A."/>
            <person name="Adam C."/>
            <person name="Daum C."/>
            <person name="Floudas D."/>
            <person name="Sun H."/>
            <person name="Yadav J.S."/>
            <person name="Pangilinan J."/>
            <person name="Larsson K.H."/>
            <person name="Matsuura K."/>
            <person name="Barry K."/>
            <person name="Labutti K."/>
            <person name="Kuo R."/>
            <person name="Ohm R.A."/>
            <person name="Bhattacharya S.S."/>
            <person name="Shirouzu T."/>
            <person name="Yoshinaga Y."/>
            <person name="Martin F.M."/>
            <person name="Grigoriev I.V."/>
            <person name="Hibbett D.S."/>
        </authorList>
    </citation>
    <scope>NUCLEOTIDE SEQUENCE [LARGE SCALE GENOMIC DNA]</scope>
    <source>
        <strain evidence="1 2">HHB10207 ss-3</strain>
    </source>
</reference>
<accession>A0A166BUG6</accession>
<keyword evidence="2" id="KW-1185">Reference proteome</keyword>
<dbReference type="Proteomes" id="UP000076798">
    <property type="component" value="Unassembled WGS sequence"/>
</dbReference>
<evidence type="ECO:0000313" key="1">
    <source>
        <dbReference type="EMBL" id="KZT36759.1"/>
    </source>
</evidence>
<gene>
    <name evidence="1" type="ORF">SISSUDRAFT_1049388</name>
</gene>
<protein>
    <submittedName>
        <fullName evidence="1">Uncharacterized protein</fullName>
    </submittedName>
</protein>
<dbReference type="EMBL" id="KV428099">
    <property type="protein sequence ID" value="KZT36759.1"/>
    <property type="molecule type" value="Genomic_DNA"/>
</dbReference>
<proteinExistence type="predicted"/>
<evidence type="ECO:0000313" key="2">
    <source>
        <dbReference type="Proteomes" id="UP000076798"/>
    </source>
</evidence>
<organism evidence="1 2">
    <name type="scientific">Sistotremastrum suecicum HHB10207 ss-3</name>
    <dbReference type="NCBI Taxonomy" id="1314776"/>
    <lineage>
        <taxon>Eukaryota</taxon>
        <taxon>Fungi</taxon>
        <taxon>Dikarya</taxon>
        <taxon>Basidiomycota</taxon>
        <taxon>Agaricomycotina</taxon>
        <taxon>Agaricomycetes</taxon>
        <taxon>Sistotremastrales</taxon>
        <taxon>Sistotremastraceae</taxon>
        <taxon>Sistotremastrum</taxon>
    </lineage>
</organism>